<evidence type="ECO:0000313" key="2">
    <source>
        <dbReference type="Proteomes" id="UP000446658"/>
    </source>
</evidence>
<accession>A0A844GBB0</accession>
<dbReference type="Proteomes" id="UP000446658">
    <property type="component" value="Unassembled WGS sequence"/>
</dbReference>
<dbReference type="RefSeq" id="WP_230369042.1">
    <property type="nucleotide sequence ID" value="NZ_WLYX01000001.1"/>
</dbReference>
<keyword evidence="2" id="KW-1185">Reference proteome</keyword>
<name>A0A844GBB0_9NEIS</name>
<protein>
    <submittedName>
        <fullName evidence="1">Uncharacterized protein</fullName>
    </submittedName>
</protein>
<dbReference type="AlphaFoldDB" id="A0A844GBB0"/>
<proteinExistence type="predicted"/>
<gene>
    <name evidence="1" type="ORF">GKE73_02500</name>
</gene>
<evidence type="ECO:0000313" key="1">
    <source>
        <dbReference type="EMBL" id="MTD32581.1"/>
    </source>
</evidence>
<comment type="caution">
    <text evidence="1">The sequence shown here is derived from an EMBL/GenBank/DDBJ whole genome shotgun (WGS) entry which is preliminary data.</text>
</comment>
<sequence>MKINELQLGDLVTEQHDTHSVAFEVIAISKMGRHCPVTFRSAFGETCARYHGEAYIGAVR</sequence>
<reference evidence="1 2" key="1">
    <citation type="submission" date="2019-11" db="EMBL/GenBank/DDBJ databases">
        <title>Draft genome sequence of Paludibacterium sp. dN18-1.</title>
        <authorList>
            <person name="Im W.-T."/>
        </authorList>
    </citation>
    <scope>NUCLEOTIDE SEQUENCE [LARGE SCALE GENOMIC DNA]</scope>
    <source>
        <strain evidence="2">dN 18-1</strain>
    </source>
</reference>
<dbReference type="EMBL" id="WLYX01000001">
    <property type="protein sequence ID" value="MTD32581.1"/>
    <property type="molecule type" value="Genomic_DNA"/>
</dbReference>
<organism evidence="1 2">
    <name type="scientific">Paludibacterium denitrificans</name>
    <dbReference type="NCBI Taxonomy" id="2675226"/>
    <lineage>
        <taxon>Bacteria</taxon>
        <taxon>Pseudomonadati</taxon>
        <taxon>Pseudomonadota</taxon>
        <taxon>Betaproteobacteria</taxon>
        <taxon>Neisseriales</taxon>
        <taxon>Chromobacteriaceae</taxon>
        <taxon>Paludibacterium</taxon>
    </lineage>
</organism>